<feature type="domain" description="Peptidase M16 C-terminal" evidence="2">
    <location>
        <begin position="59"/>
        <end position="235"/>
    </location>
</feature>
<accession>A0A382H4T8</accession>
<dbReference type="PANTHER" id="PTHR11851:SF49">
    <property type="entry name" value="MITOCHONDRIAL-PROCESSING PEPTIDASE SUBUNIT ALPHA"/>
    <property type="match status" value="1"/>
</dbReference>
<dbReference type="SUPFAM" id="SSF63411">
    <property type="entry name" value="LuxS/MPP-like metallohydrolase"/>
    <property type="match status" value="2"/>
</dbReference>
<dbReference type="PANTHER" id="PTHR11851">
    <property type="entry name" value="METALLOPROTEASE"/>
    <property type="match status" value="1"/>
</dbReference>
<comment type="similarity">
    <text evidence="1">Belongs to the peptidase M16 family.</text>
</comment>
<protein>
    <recommendedName>
        <fullName evidence="2">Peptidase M16 C-terminal domain-containing protein</fullName>
    </recommendedName>
</protein>
<name>A0A382H4T8_9ZZZZ</name>
<dbReference type="EMBL" id="UINC01059165">
    <property type="protein sequence ID" value="SVB82270.1"/>
    <property type="molecule type" value="Genomic_DNA"/>
</dbReference>
<dbReference type="GO" id="GO:0046872">
    <property type="term" value="F:metal ion binding"/>
    <property type="evidence" value="ECO:0007669"/>
    <property type="project" value="InterPro"/>
</dbReference>
<dbReference type="Pfam" id="PF05193">
    <property type="entry name" value="Peptidase_M16_C"/>
    <property type="match status" value="1"/>
</dbReference>
<proteinExistence type="inferred from homology"/>
<feature type="non-terminal residue" evidence="3">
    <location>
        <position position="1"/>
    </location>
</feature>
<dbReference type="InterPro" id="IPR011249">
    <property type="entry name" value="Metalloenz_LuxS/M16"/>
</dbReference>
<dbReference type="InterPro" id="IPR050361">
    <property type="entry name" value="MPP/UQCRC_Complex"/>
</dbReference>
<evidence type="ECO:0000259" key="2">
    <source>
        <dbReference type="Pfam" id="PF05193"/>
    </source>
</evidence>
<evidence type="ECO:0000256" key="1">
    <source>
        <dbReference type="ARBA" id="ARBA00007261"/>
    </source>
</evidence>
<sequence length="307" mass="35226">HAFLRDEDRQPEMTVVRNEFERGENSPFDVLDKNIWATAYQAHPYHHSTIGWRSDIENVSTEILKEFYNTYYWPNNATVTIIGDIKKGSTLKLINKYFGTHSKSKHEIPIMYTEEPEQEGPRRVSVNRNGQTDIVAIAHKSPPGLNKDTYALHLLSKILSDGKSSRLHKALIDPGLATSLFMYDFPFKDNGLFITYAFLTPNKSHDEIEKIILHEYDNIINKGIDKSELERANAQIRATVAFSRDGSYAVASAINEAIAIGDWTFYTTFMDKIERVKEKDIQLIAKKYLINKTSTTGWFISRQVEEN</sequence>
<organism evidence="3">
    <name type="scientific">marine metagenome</name>
    <dbReference type="NCBI Taxonomy" id="408172"/>
    <lineage>
        <taxon>unclassified sequences</taxon>
        <taxon>metagenomes</taxon>
        <taxon>ecological metagenomes</taxon>
    </lineage>
</organism>
<dbReference type="InterPro" id="IPR007863">
    <property type="entry name" value="Peptidase_M16_C"/>
</dbReference>
<gene>
    <name evidence="3" type="ORF">METZ01_LOCUS235124</name>
</gene>
<evidence type="ECO:0000313" key="3">
    <source>
        <dbReference type="EMBL" id="SVB82270.1"/>
    </source>
</evidence>
<reference evidence="3" key="1">
    <citation type="submission" date="2018-05" db="EMBL/GenBank/DDBJ databases">
        <authorList>
            <person name="Lanie J.A."/>
            <person name="Ng W.-L."/>
            <person name="Kazmierczak K.M."/>
            <person name="Andrzejewski T.M."/>
            <person name="Davidsen T.M."/>
            <person name="Wayne K.J."/>
            <person name="Tettelin H."/>
            <person name="Glass J.I."/>
            <person name="Rusch D."/>
            <person name="Podicherti R."/>
            <person name="Tsui H.-C.T."/>
            <person name="Winkler M.E."/>
        </authorList>
    </citation>
    <scope>NUCLEOTIDE SEQUENCE</scope>
</reference>
<dbReference type="Gene3D" id="3.30.830.10">
    <property type="entry name" value="Metalloenzyme, LuxS/M16 peptidase-like"/>
    <property type="match status" value="2"/>
</dbReference>
<dbReference type="AlphaFoldDB" id="A0A382H4T8"/>